<evidence type="ECO:0000256" key="4">
    <source>
        <dbReference type="ARBA" id="ARBA00023136"/>
    </source>
</evidence>
<dbReference type="Gene3D" id="2.40.50.140">
    <property type="entry name" value="Nucleic acid-binding proteins"/>
    <property type="match status" value="1"/>
</dbReference>
<keyword evidence="2" id="KW-0349">Heme</keyword>
<evidence type="ECO:0000256" key="1">
    <source>
        <dbReference type="ARBA" id="ARBA00004370"/>
    </source>
</evidence>
<comment type="subcellular location">
    <subcellularLocation>
        <location evidence="1">Membrane</location>
    </subcellularLocation>
</comment>
<name>A0A0M2SG15_9BACI</name>
<dbReference type="SUPFAM" id="SSF82093">
    <property type="entry name" value="Heme chaperone CcmE"/>
    <property type="match status" value="1"/>
</dbReference>
<evidence type="ECO:0000256" key="5">
    <source>
        <dbReference type="SAM" id="MobiDB-lite"/>
    </source>
</evidence>
<gene>
    <name evidence="6" type="ORF">WQ57_25210</name>
</gene>
<keyword evidence="7" id="KW-1185">Reference proteome</keyword>
<comment type="caution">
    <text evidence="6">The sequence shown here is derived from an EMBL/GenBank/DDBJ whole genome shotgun (WGS) entry which is preliminary data.</text>
</comment>
<protein>
    <recommendedName>
        <fullName evidence="8">Cytochrome C biogenesis protein</fullName>
    </recommendedName>
</protein>
<evidence type="ECO:0000313" key="6">
    <source>
        <dbReference type="EMBL" id="KKK33223.1"/>
    </source>
</evidence>
<evidence type="ECO:0008006" key="8">
    <source>
        <dbReference type="Google" id="ProtNLM"/>
    </source>
</evidence>
<dbReference type="Pfam" id="PF03100">
    <property type="entry name" value="CcmE"/>
    <property type="match status" value="1"/>
</dbReference>
<evidence type="ECO:0000313" key="7">
    <source>
        <dbReference type="Proteomes" id="UP000034166"/>
    </source>
</evidence>
<keyword evidence="4" id="KW-0472">Membrane</keyword>
<accession>A0A0M2SG15</accession>
<dbReference type="AlphaFoldDB" id="A0A0M2SG15"/>
<sequence>MKKNTLVMIGGFAIAGAILLLLLAATPASSGVELKLKELVENGEKYRENYITVEGLLIEESIKWNADEILLEFEVQDEEGNRLRVSHQGVRPDNFSEGVIAILQGFIQEDGTFEAETVKTRCPSKYEGEDMENYDPEFHKDKLDKSPEEGTD</sequence>
<dbReference type="GO" id="GO:0005886">
    <property type="term" value="C:plasma membrane"/>
    <property type="evidence" value="ECO:0007669"/>
    <property type="project" value="InterPro"/>
</dbReference>
<proteinExistence type="predicted"/>
<evidence type="ECO:0000256" key="2">
    <source>
        <dbReference type="ARBA" id="ARBA00022617"/>
    </source>
</evidence>
<dbReference type="InterPro" id="IPR012340">
    <property type="entry name" value="NA-bd_OB-fold"/>
</dbReference>
<keyword evidence="2" id="KW-0479">Metal-binding</keyword>
<keyword evidence="2" id="KW-0408">Iron</keyword>
<dbReference type="EMBL" id="LAYY01000101">
    <property type="protein sequence ID" value="KKK33223.1"/>
    <property type="molecule type" value="Genomic_DNA"/>
</dbReference>
<keyword evidence="3" id="KW-0201">Cytochrome c-type biogenesis</keyword>
<dbReference type="OrthoDB" id="9794828at2"/>
<dbReference type="GO" id="GO:0020037">
    <property type="term" value="F:heme binding"/>
    <property type="evidence" value="ECO:0007669"/>
    <property type="project" value="InterPro"/>
</dbReference>
<dbReference type="GO" id="GO:0017004">
    <property type="term" value="P:cytochrome complex assembly"/>
    <property type="evidence" value="ECO:0007669"/>
    <property type="project" value="UniProtKB-KW"/>
</dbReference>
<evidence type="ECO:0000256" key="3">
    <source>
        <dbReference type="ARBA" id="ARBA00022748"/>
    </source>
</evidence>
<reference evidence="6 7" key="1">
    <citation type="submission" date="2015-04" db="EMBL/GenBank/DDBJ databases">
        <title>Taxonomic description and genome sequence of Bacillus campisalis sp. nov., a novel member of the genus Bacillus isolated from solar saltern.</title>
        <authorList>
            <person name="Mathan Kumar R."/>
            <person name="Kaur G."/>
            <person name="Kumar A."/>
            <person name="Singh N.K."/>
            <person name="Kaur N."/>
            <person name="Kumar N."/>
            <person name="Mayilraj S."/>
        </authorList>
    </citation>
    <scope>NUCLEOTIDE SEQUENCE [LARGE SCALE GENOMIC DNA]</scope>
    <source>
        <strain evidence="6 7">SA2-6</strain>
    </source>
</reference>
<feature type="region of interest" description="Disordered" evidence="5">
    <location>
        <begin position="123"/>
        <end position="152"/>
    </location>
</feature>
<feature type="compositionally biased region" description="Basic and acidic residues" evidence="5">
    <location>
        <begin position="136"/>
        <end position="152"/>
    </location>
</feature>
<dbReference type="PATRIC" id="fig|1408103.3.peg.5442"/>
<dbReference type="InterPro" id="IPR004329">
    <property type="entry name" value="CcmE"/>
</dbReference>
<organism evidence="6 7">
    <name type="scientific">Mesobacillus campisalis</name>
    <dbReference type="NCBI Taxonomy" id="1408103"/>
    <lineage>
        <taxon>Bacteria</taxon>
        <taxon>Bacillati</taxon>
        <taxon>Bacillota</taxon>
        <taxon>Bacilli</taxon>
        <taxon>Bacillales</taxon>
        <taxon>Bacillaceae</taxon>
        <taxon>Mesobacillus</taxon>
    </lineage>
</organism>
<dbReference type="InterPro" id="IPR036127">
    <property type="entry name" value="CcmE-like_sf"/>
</dbReference>
<dbReference type="Proteomes" id="UP000034166">
    <property type="component" value="Unassembled WGS sequence"/>
</dbReference>
<dbReference type="GO" id="GO:0017003">
    <property type="term" value="P:protein-heme linkage"/>
    <property type="evidence" value="ECO:0007669"/>
    <property type="project" value="InterPro"/>
</dbReference>
<dbReference type="RefSeq" id="WP_046526371.1">
    <property type="nucleotide sequence ID" value="NZ_LAYY01000101.1"/>
</dbReference>